<evidence type="ECO:0000256" key="1">
    <source>
        <dbReference type="SAM" id="MobiDB-lite"/>
    </source>
</evidence>
<organism evidence="3 4">
    <name type="scientific">Streptomyces flavidovirens</name>
    <dbReference type="NCBI Taxonomy" id="67298"/>
    <lineage>
        <taxon>Bacteria</taxon>
        <taxon>Bacillati</taxon>
        <taxon>Actinomycetota</taxon>
        <taxon>Actinomycetes</taxon>
        <taxon>Kitasatosporales</taxon>
        <taxon>Streptomycetaceae</taxon>
        <taxon>Streptomyces</taxon>
    </lineage>
</organism>
<evidence type="ECO:0000313" key="4">
    <source>
        <dbReference type="Proteomes" id="UP001601976"/>
    </source>
</evidence>
<feature type="signal peptide" evidence="2">
    <location>
        <begin position="1"/>
        <end position="28"/>
    </location>
</feature>
<accession>A0ABW6RBW8</accession>
<evidence type="ECO:0000313" key="3">
    <source>
        <dbReference type="EMBL" id="MFF3339014.1"/>
    </source>
</evidence>
<evidence type="ECO:0000256" key="2">
    <source>
        <dbReference type="SAM" id="SignalP"/>
    </source>
</evidence>
<keyword evidence="2" id="KW-0732">Signal</keyword>
<feature type="compositionally biased region" description="Low complexity" evidence="1">
    <location>
        <begin position="188"/>
        <end position="197"/>
    </location>
</feature>
<sequence>MPIHMKCRRTALPVLTLLALLATGGCMTDSGKNDPLPVKSQQKAEYEVRALIDLLAEEIGSEVDAKSVDKRFRDCIGKNNETANDGRFDLDYTVQAPLPRAQYNTALAKLKKTLEAEGYKVSAYREGDWRHILLYAKGGDANFFVSVGAMKPPYDRMILSVTTPCFLPPGKKQEEVSAPLPRPQRESVPVAAPAVAPGQAQERPVVQRPAGAGDFG</sequence>
<feature type="chain" id="PRO_5046283401" description="Lipoprotein" evidence="2">
    <location>
        <begin position="29"/>
        <end position="216"/>
    </location>
</feature>
<evidence type="ECO:0008006" key="5">
    <source>
        <dbReference type="Google" id="ProtNLM"/>
    </source>
</evidence>
<name>A0ABW6RBW8_9ACTN</name>
<dbReference type="PROSITE" id="PS51257">
    <property type="entry name" value="PROKAR_LIPOPROTEIN"/>
    <property type="match status" value="1"/>
</dbReference>
<proteinExistence type="predicted"/>
<feature type="region of interest" description="Disordered" evidence="1">
    <location>
        <begin position="170"/>
        <end position="216"/>
    </location>
</feature>
<protein>
    <recommendedName>
        <fullName evidence="5">Lipoprotein</fullName>
    </recommendedName>
</protein>
<keyword evidence="4" id="KW-1185">Reference proteome</keyword>
<comment type="caution">
    <text evidence="3">The sequence shown here is derived from an EMBL/GenBank/DDBJ whole genome shotgun (WGS) entry which is preliminary data.</text>
</comment>
<gene>
    <name evidence="3" type="ORF">ACFYWW_09765</name>
</gene>
<reference evidence="3 4" key="1">
    <citation type="submission" date="2024-10" db="EMBL/GenBank/DDBJ databases">
        <title>The Natural Products Discovery Center: Release of the First 8490 Sequenced Strains for Exploring Actinobacteria Biosynthetic Diversity.</title>
        <authorList>
            <person name="Kalkreuter E."/>
            <person name="Kautsar S.A."/>
            <person name="Yang D."/>
            <person name="Bader C.D."/>
            <person name="Teijaro C.N."/>
            <person name="Fluegel L."/>
            <person name="Davis C.M."/>
            <person name="Simpson J.R."/>
            <person name="Lauterbach L."/>
            <person name="Steele A.D."/>
            <person name="Gui C."/>
            <person name="Meng S."/>
            <person name="Li G."/>
            <person name="Viehrig K."/>
            <person name="Ye F."/>
            <person name="Su P."/>
            <person name="Kiefer A.F."/>
            <person name="Nichols A."/>
            <person name="Cepeda A.J."/>
            <person name="Yan W."/>
            <person name="Fan B."/>
            <person name="Jiang Y."/>
            <person name="Adhikari A."/>
            <person name="Zheng C.-J."/>
            <person name="Schuster L."/>
            <person name="Cowan T.M."/>
            <person name="Smanski M.J."/>
            <person name="Chevrette M.G."/>
            <person name="De Carvalho L.P.S."/>
            <person name="Shen B."/>
        </authorList>
    </citation>
    <scope>NUCLEOTIDE SEQUENCE [LARGE SCALE GENOMIC DNA]</scope>
    <source>
        <strain evidence="3 4">NPDC003029</strain>
    </source>
</reference>
<dbReference type="Proteomes" id="UP001601976">
    <property type="component" value="Unassembled WGS sequence"/>
</dbReference>
<dbReference type="RefSeq" id="WP_355719583.1">
    <property type="nucleotide sequence ID" value="NZ_JBEXNP010000007.1"/>
</dbReference>
<dbReference type="EMBL" id="JBIAPK010000002">
    <property type="protein sequence ID" value="MFF3339014.1"/>
    <property type="molecule type" value="Genomic_DNA"/>
</dbReference>